<accession>A0A0A9E9P3</accession>
<organism evidence="1">
    <name type="scientific">Arundo donax</name>
    <name type="common">Giant reed</name>
    <name type="synonym">Donax arundinaceus</name>
    <dbReference type="NCBI Taxonomy" id="35708"/>
    <lineage>
        <taxon>Eukaryota</taxon>
        <taxon>Viridiplantae</taxon>
        <taxon>Streptophyta</taxon>
        <taxon>Embryophyta</taxon>
        <taxon>Tracheophyta</taxon>
        <taxon>Spermatophyta</taxon>
        <taxon>Magnoliopsida</taxon>
        <taxon>Liliopsida</taxon>
        <taxon>Poales</taxon>
        <taxon>Poaceae</taxon>
        <taxon>PACMAD clade</taxon>
        <taxon>Arundinoideae</taxon>
        <taxon>Arundineae</taxon>
        <taxon>Arundo</taxon>
    </lineage>
</organism>
<protein>
    <submittedName>
        <fullName evidence="1">Uncharacterized protein</fullName>
    </submittedName>
</protein>
<reference evidence="1" key="2">
    <citation type="journal article" date="2015" name="Data Brief">
        <title>Shoot transcriptome of the giant reed, Arundo donax.</title>
        <authorList>
            <person name="Barrero R.A."/>
            <person name="Guerrero F.D."/>
            <person name="Moolhuijzen P."/>
            <person name="Goolsby J.A."/>
            <person name="Tidwell J."/>
            <person name="Bellgard S.E."/>
            <person name="Bellgard M.I."/>
        </authorList>
    </citation>
    <scope>NUCLEOTIDE SEQUENCE</scope>
    <source>
        <tissue evidence="1">Shoot tissue taken approximately 20 cm above the soil surface</tissue>
    </source>
</reference>
<proteinExistence type="predicted"/>
<dbReference type="AlphaFoldDB" id="A0A0A9E9P3"/>
<evidence type="ECO:0000313" key="1">
    <source>
        <dbReference type="EMBL" id="JAD97504.1"/>
    </source>
</evidence>
<sequence>MIYVLGDSRKSTRVKCLKCLAQQHTKTGARQTLVSFASTSC</sequence>
<reference evidence="1" key="1">
    <citation type="submission" date="2014-09" db="EMBL/GenBank/DDBJ databases">
        <authorList>
            <person name="Magalhaes I.L.F."/>
            <person name="Oliveira U."/>
            <person name="Santos F.R."/>
            <person name="Vidigal T.H.D.A."/>
            <person name="Brescovit A.D."/>
            <person name="Santos A.J."/>
        </authorList>
    </citation>
    <scope>NUCLEOTIDE SEQUENCE</scope>
    <source>
        <tissue evidence="1">Shoot tissue taken approximately 20 cm above the soil surface</tissue>
    </source>
</reference>
<name>A0A0A9E9P3_ARUDO</name>
<dbReference type="EMBL" id="GBRH01200391">
    <property type="protein sequence ID" value="JAD97504.1"/>
    <property type="molecule type" value="Transcribed_RNA"/>
</dbReference>